<reference evidence="1" key="1">
    <citation type="submission" date="2023-07" db="EMBL/GenBank/DDBJ databases">
        <title>Novel Phage-like Particles from Mycolicibacterium aichiense.</title>
        <authorList>
            <person name="Saha M.S."/>
            <person name="Roman A."/>
            <person name="Doherty M."/>
            <person name="Shijo M."/>
            <person name="Riddick Z."/>
        </authorList>
    </citation>
    <scope>NUCLEOTIDE SEQUENCE</scope>
</reference>
<protein>
    <submittedName>
        <fullName evidence="1">Antirepressor</fullName>
    </submittedName>
</protein>
<accession>A0AB39U249</accession>
<organism evidence="1">
    <name type="scientific">Mycolicibacterium phage JSForest1</name>
    <dbReference type="NCBI Taxonomy" id="3240806"/>
    <lineage>
        <taxon>Viruses</taxon>
        <taxon>Duplodnaviria</taxon>
        <taxon>Heunggongvirae</taxon>
        <taxon>Uroviricota</taxon>
        <taxon>Caudoviricetes</taxon>
    </lineage>
</organism>
<sequence length="52" mass="5559">MLQALGVSRSSFALLDEDEKGVHTVDTPGGLQELRTAFRTTEPSSTQISALP</sequence>
<dbReference type="EMBL" id="OR387115">
    <property type="protein sequence ID" value="XDR06180.1"/>
    <property type="molecule type" value="Genomic_DNA"/>
</dbReference>
<proteinExistence type="predicted"/>
<evidence type="ECO:0000313" key="1">
    <source>
        <dbReference type="EMBL" id="XDR06180.1"/>
    </source>
</evidence>
<name>A0AB39U249_9CAUD</name>